<feature type="transmembrane region" description="Helical" evidence="1">
    <location>
        <begin position="12"/>
        <end position="33"/>
    </location>
</feature>
<feature type="transmembrane region" description="Helical" evidence="1">
    <location>
        <begin position="145"/>
        <end position="164"/>
    </location>
</feature>
<keyword evidence="1" id="KW-0812">Transmembrane</keyword>
<comment type="caution">
    <text evidence="2">The sequence shown here is derived from an EMBL/GenBank/DDBJ whole genome shotgun (WGS) entry which is preliminary data.</text>
</comment>
<evidence type="ECO:0000256" key="1">
    <source>
        <dbReference type="SAM" id="Phobius"/>
    </source>
</evidence>
<gene>
    <name evidence="2" type="ORF">CEX98_04880</name>
</gene>
<proteinExistence type="predicted"/>
<feature type="transmembrane region" description="Helical" evidence="1">
    <location>
        <begin position="243"/>
        <end position="261"/>
    </location>
</feature>
<dbReference type="RefSeq" id="WP_099640996.1">
    <property type="nucleotide sequence ID" value="NZ_NKHF01000023.1"/>
</dbReference>
<reference evidence="3" key="1">
    <citation type="journal article" date="2019" name="Genome Announc.">
        <title>Draft Genome Sequence of Pseudoalteromonas piscicida Strain 36Y ROTHPW, an Hypersaline Seawater Isolate from the South Coast of Sonora, Mexico.</title>
        <authorList>
            <person name="Sanchez-Diaz R."/>
            <person name="Molina-Garza Z.J."/>
            <person name="Cruz-Suarez L.E."/>
            <person name="Selvin J."/>
            <person name="Kiran G.S."/>
            <person name="Ibarra-Gamez J.C."/>
            <person name="Gomez-Gil B."/>
            <person name="Galaviz-Silva L."/>
        </authorList>
    </citation>
    <scope>NUCLEOTIDE SEQUENCE [LARGE SCALE GENOMIC DNA]</scope>
    <source>
        <strain evidence="3">36Y_RITHPW</strain>
    </source>
</reference>
<evidence type="ECO:0000313" key="3">
    <source>
        <dbReference type="Proteomes" id="UP000228621"/>
    </source>
</evidence>
<organism evidence="2 3">
    <name type="scientific">Pseudoalteromonas piscicida</name>
    <dbReference type="NCBI Taxonomy" id="43662"/>
    <lineage>
        <taxon>Bacteria</taxon>
        <taxon>Pseudomonadati</taxon>
        <taxon>Pseudomonadota</taxon>
        <taxon>Gammaproteobacteria</taxon>
        <taxon>Alteromonadales</taxon>
        <taxon>Pseudoalteromonadaceae</taxon>
        <taxon>Pseudoalteromonas</taxon>
    </lineage>
</organism>
<accession>A0A2A5JU93</accession>
<evidence type="ECO:0008006" key="4">
    <source>
        <dbReference type="Google" id="ProtNLM"/>
    </source>
</evidence>
<protein>
    <recommendedName>
        <fullName evidence="4">YhhN-like protein</fullName>
    </recommendedName>
</protein>
<feature type="transmembrane region" description="Helical" evidence="1">
    <location>
        <begin position="170"/>
        <end position="193"/>
    </location>
</feature>
<feature type="transmembrane region" description="Helical" evidence="1">
    <location>
        <begin position="77"/>
        <end position="95"/>
    </location>
</feature>
<feature type="transmembrane region" description="Helical" evidence="1">
    <location>
        <begin position="205"/>
        <end position="228"/>
    </location>
</feature>
<feature type="transmembrane region" description="Helical" evidence="1">
    <location>
        <begin position="115"/>
        <end position="133"/>
    </location>
</feature>
<keyword evidence="3" id="KW-1185">Reference proteome</keyword>
<evidence type="ECO:0000313" key="2">
    <source>
        <dbReference type="EMBL" id="PCK32927.1"/>
    </source>
</evidence>
<dbReference type="EMBL" id="NKHF01000023">
    <property type="protein sequence ID" value="PCK32927.1"/>
    <property type="molecule type" value="Genomic_DNA"/>
</dbReference>
<keyword evidence="1" id="KW-1133">Transmembrane helix</keyword>
<dbReference type="OrthoDB" id="6289554at2"/>
<feature type="transmembrane region" description="Helical" evidence="1">
    <location>
        <begin position="39"/>
        <end position="57"/>
    </location>
</feature>
<keyword evidence="1" id="KW-0472">Membrane</keyword>
<name>A0A2A5JU93_PSEO7</name>
<dbReference type="AlphaFoldDB" id="A0A2A5JU93"/>
<sequence>MNHILQTVHYQANAFLLFGIALLTAMFGSSSFWSSHQALFHWVLPLLSIVLLLRLAWHIRAICLSVSPKTLHQDVKLCWVALLLCTCGDIVNFNLFEQYYRQDPKIKHDYLIDSIWFFALGYGLLLWLLIRFLRRSFSLNSKHVLVIALVSAVLSFISYQLMYLPGISKYSLLLSALYSLLVTLLGVFGLWLLVQNIKSGIKVNYALACGFILAMLADAIIGQFWLFANGGAGYFPLARHVNWLFYIASQSLLLLFPVAMVKTLPEVKYKKGRANAGLL</sequence>
<dbReference type="Proteomes" id="UP000228621">
    <property type="component" value="Unassembled WGS sequence"/>
</dbReference>